<sequence length="309" mass="34840">MPVPEILEGKYTVMNWRSQAPATPLLVLITSSGFAFVVGALTFFLLSDFFEVTHQSHGPNVDERYYRVLPVDLVKFRTNCTQSIPPENVKDFVIDNLFDGASPFDDFPSPEIAPLLRKKRIKGWGAEAPVFERLIIEVRPKVIVELGSFLGASAINMGTIARNMGLDTIILCVDDFRGWPGFRAKKFKDIKQQHGSIMLLPQFMKNVQFMNLTDIILPVPFSTTGALSYFCEWGIRPDLIEVDAAHDFHSAWLDINSAYAMLSPGGVMFGHDYYNRANEEGVRRAVDLFAQLKGLRVEPDGKHWILRTL</sequence>
<dbReference type="AlphaFoldDB" id="A0A176VYU6"/>
<keyword evidence="1" id="KW-0812">Transmembrane</keyword>
<dbReference type="InterPro" id="IPR029063">
    <property type="entry name" value="SAM-dependent_MTases_sf"/>
</dbReference>
<evidence type="ECO:0000313" key="3">
    <source>
        <dbReference type="Proteomes" id="UP000077202"/>
    </source>
</evidence>
<name>A0A176VYU6_MARPO</name>
<gene>
    <name evidence="2" type="ORF">AXG93_949s1080</name>
</gene>
<dbReference type="EMBL" id="LVLJ01002273">
    <property type="protein sequence ID" value="OAE25917.1"/>
    <property type="molecule type" value="Genomic_DNA"/>
</dbReference>
<keyword evidence="1" id="KW-0472">Membrane</keyword>
<accession>A0A176VYU6</accession>
<keyword evidence="1" id="KW-1133">Transmembrane helix</keyword>
<proteinExistence type="predicted"/>
<evidence type="ECO:0000256" key="1">
    <source>
        <dbReference type="SAM" id="Phobius"/>
    </source>
</evidence>
<dbReference type="SUPFAM" id="SSF53335">
    <property type="entry name" value="S-adenosyl-L-methionine-dependent methyltransferases"/>
    <property type="match status" value="1"/>
</dbReference>
<dbReference type="PANTHER" id="PTHR37909">
    <property type="entry name" value="S-ADENOSYL-L-METHIONINE-DEPENDENT METHYLTRANSFERASES SUPERFAMILY PROTEIN"/>
    <property type="match status" value="1"/>
</dbReference>
<protein>
    <submittedName>
        <fullName evidence="2">Uncharacterized protein</fullName>
    </submittedName>
</protein>
<reference evidence="2" key="1">
    <citation type="submission" date="2016-03" db="EMBL/GenBank/DDBJ databases">
        <title>Mechanisms controlling the formation of the plant cell surface in tip-growing cells are functionally conserved among land plants.</title>
        <authorList>
            <person name="Honkanen S."/>
            <person name="Jones V.A."/>
            <person name="Morieri G."/>
            <person name="Champion C."/>
            <person name="Hetherington A.J."/>
            <person name="Kelly S."/>
            <person name="Saint-Marcoux D."/>
            <person name="Proust H."/>
            <person name="Prescott H."/>
            <person name="Dolan L."/>
        </authorList>
    </citation>
    <scope>NUCLEOTIDE SEQUENCE [LARGE SCALE GENOMIC DNA]</scope>
    <source>
        <tissue evidence="2">Whole gametophyte</tissue>
    </source>
</reference>
<comment type="caution">
    <text evidence="2">The sequence shown here is derived from an EMBL/GenBank/DDBJ whole genome shotgun (WGS) entry which is preliminary data.</text>
</comment>
<dbReference type="Proteomes" id="UP000077202">
    <property type="component" value="Unassembled WGS sequence"/>
</dbReference>
<dbReference type="Pfam" id="PF13578">
    <property type="entry name" value="Methyltransf_24"/>
    <property type="match status" value="1"/>
</dbReference>
<feature type="transmembrane region" description="Helical" evidence="1">
    <location>
        <begin position="25"/>
        <end position="46"/>
    </location>
</feature>
<dbReference type="PANTHER" id="PTHR37909:SF1">
    <property type="entry name" value="S-ADENOSYL-L-METHIONINE-DEPENDENT METHYLTRANSFERASES SUPERFAMILY PROTEIN"/>
    <property type="match status" value="1"/>
</dbReference>
<dbReference type="Gene3D" id="3.40.50.150">
    <property type="entry name" value="Vaccinia Virus protein VP39"/>
    <property type="match status" value="1"/>
</dbReference>
<organism evidence="2 3">
    <name type="scientific">Marchantia polymorpha subsp. ruderalis</name>
    <dbReference type="NCBI Taxonomy" id="1480154"/>
    <lineage>
        <taxon>Eukaryota</taxon>
        <taxon>Viridiplantae</taxon>
        <taxon>Streptophyta</taxon>
        <taxon>Embryophyta</taxon>
        <taxon>Marchantiophyta</taxon>
        <taxon>Marchantiopsida</taxon>
        <taxon>Marchantiidae</taxon>
        <taxon>Marchantiales</taxon>
        <taxon>Marchantiaceae</taxon>
        <taxon>Marchantia</taxon>
    </lineage>
</organism>
<evidence type="ECO:0000313" key="2">
    <source>
        <dbReference type="EMBL" id="OAE25917.1"/>
    </source>
</evidence>
<keyword evidence="3" id="KW-1185">Reference proteome</keyword>